<name>A0A645HNV9_9ZZZZ</name>
<dbReference type="EMBL" id="VSSQ01096362">
    <property type="protein sequence ID" value="MPN40142.1"/>
    <property type="molecule type" value="Genomic_DNA"/>
</dbReference>
<organism evidence="1">
    <name type="scientific">bioreactor metagenome</name>
    <dbReference type="NCBI Taxonomy" id="1076179"/>
    <lineage>
        <taxon>unclassified sequences</taxon>
        <taxon>metagenomes</taxon>
        <taxon>ecological metagenomes</taxon>
    </lineage>
</organism>
<protein>
    <submittedName>
        <fullName evidence="1">Uncharacterized protein</fullName>
    </submittedName>
</protein>
<accession>A0A645HNV9</accession>
<reference evidence="1" key="1">
    <citation type="submission" date="2019-08" db="EMBL/GenBank/DDBJ databases">
        <authorList>
            <person name="Kucharzyk K."/>
            <person name="Murdoch R.W."/>
            <person name="Higgins S."/>
            <person name="Loffler F."/>
        </authorList>
    </citation>
    <scope>NUCLEOTIDE SEQUENCE</scope>
</reference>
<comment type="caution">
    <text evidence="1">The sequence shown here is derived from an EMBL/GenBank/DDBJ whole genome shotgun (WGS) entry which is preliminary data.</text>
</comment>
<gene>
    <name evidence="1" type="ORF">SDC9_187678</name>
</gene>
<proteinExistence type="predicted"/>
<evidence type="ECO:0000313" key="1">
    <source>
        <dbReference type="EMBL" id="MPN40142.1"/>
    </source>
</evidence>
<sequence length="86" mass="9447">MGGEDHAGGGAVLRQLLYSQYIAKGIAALAAELPRKGDAHHAALRHFDNSLAGKAVVFIHFPRDRRRLPQRELGKHPLGRFMLPAQ</sequence>
<dbReference type="AlphaFoldDB" id="A0A645HNV9"/>